<gene>
    <name evidence="1" type="ORF">PT015_02545</name>
</gene>
<organism evidence="1 2">
    <name type="scientific">Candidatus Mycobacterium wuenschmannii</name>
    <dbReference type="NCBI Taxonomy" id="3027808"/>
    <lineage>
        <taxon>Bacteria</taxon>
        <taxon>Bacillati</taxon>
        <taxon>Actinomycetota</taxon>
        <taxon>Actinomycetes</taxon>
        <taxon>Mycobacteriales</taxon>
        <taxon>Mycobacteriaceae</taxon>
        <taxon>Mycobacterium</taxon>
    </lineage>
</organism>
<name>A0ABY8W4Z9_9MYCO</name>
<keyword evidence="2" id="KW-1185">Reference proteome</keyword>
<dbReference type="SUPFAM" id="SSF47413">
    <property type="entry name" value="lambda repressor-like DNA-binding domains"/>
    <property type="match status" value="1"/>
</dbReference>
<protein>
    <recommendedName>
        <fullName evidence="3">Forkhead-associated protein</fullName>
    </recommendedName>
</protein>
<dbReference type="RefSeq" id="WP_285190890.1">
    <property type="nucleotide sequence ID" value="NZ_CP126981.1"/>
</dbReference>
<evidence type="ECO:0000313" key="2">
    <source>
        <dbReference type="Proteomes" id="UP001236585"/>
    </source>
</evidence>
<sequence length="131" mass="13877">MHMFDAAIEALPDQKDNTFVKRADVILTGLRKLEASLSLAASRSRATPSVVVALSQARRSYATLMKRAALAPSASLGQQIYSARRGADLTIQEAANGVGLRADLLEAIENGEPTTPEETSKIKALIAALDG</sequence>
<dbReference type="EMBL" id="CP126981">
    <property type="protein sequence ID" value="WIM90132.1"/>
    <property type="molecule type" value="Genomic_DNA"/>
</dbReference>
<dbReference type="Proteomes" id="UP001236585">
    <property type="component" value="Chromosome"/>
</dbReference>
<accession>A0ABY8W4Z9</accession>
<dbReference type="InterPro" id="IPR010982">
    <property type="entry name" value="Lambda_DNA-bd_dom_sf"/>
</dbReference>
<dbReference type="Gene3D" id="1.10.260.40">
    <property type="entry name" value="lambda repressor-like DNA-binding domains"/>
    <property type="match status" value="1"/>
</dbReference>
<proteinExistence type="predicted"/>
<evidence type="ECO:0000313" key="1">
    <source>
        <dbReference type="EMBL" id="WIM90132.1"/>
    </source>
</evidence>
<reference evidence="1 2" key="1">
    <citation type="journal article" date="2023" name="Microbiol. Resour. Announc.">
        <title>Complete Genome Sequence of Mycobacterium wuenschmanii, a novel Nontuberculous Mycobacterium Isolated from a captive population of Amazon Milk Frogs.</title>
        <authorList>
            <person name="Hicks J."/>
            <person name="Zeineldin M."/>
            <person name="Ward H."/>
            <person name="Wuenschmann A."/>
            <person name="Camp P."/>
            <person name="Farrell D."/>
            <person name="Lehman K."/>
            <person name="Thacker T."/>
            <person name="Cuthbert E."/>
        </authorList>
    </citation>
    <scope>NUCLEOTIDE SEQUENCE [LARGE SCALE GENOMIC DNA]</scope>
    <source>
        <strain evidence="1 2">Wuenschmanii</strain>
    </source>
</reference>
<evidence type="ECO:0008006" key="3">
    <source>
        <dbReference type="Google" id="ProtNLM"/>
    </source>
</evidence>